<dbReference type="Gene3D" id="1.10.10.10">
    <property type="entry name" value="Winged helix-like DNA-binding domain superfamily/Winged helix DNA-binding domain"/>
    <property type="match status" value="1"/>
</dbReference>
<dbReference type="PANTHER" id="PTHR34849">
    <property type="entry name" value="SSL5025 PROTEIN"/>
    <property type="match status" value="1"/>
</dbReference>
<dbReference type="RefSeq" id="WP_124145967.1">
    <property type="nucleotide sequence ID" value="NZ_CAWOKI010000130.1"/>
</dbReference>
<name>A0A3N6NLJ5_9CYAN</name>
<dbReference type="InterPro" id="IPR007367">
    <property type="entry name" value="DUF433"/>
</dbReference>
<dbReference type="InterPro" id="IPR009057">
    <property type="entry name" value="Homeodomain-like_sf"/>
</dbReference>
<accession>A0A3N6NLJ5</accession>
<proteinExistence type="predicted"/>
<dbReference type="PANTHER" id="PTHR34849:SF1">
    <property type="entry name" value="SLR0770 PROTEIN"/>
    <property type="match status" value="1"/>
</dbReference>
<gene>
    <name evidence="2" type="ORF">D5R40_08540</name>
</gene>
<dbReference type="Proteomes" id="UP000269154">
    <property type="component" value="Unassembled WGS sequence"/>
</dbReference>
<keyword evidence="1" id="KW-0175">Coiled coil</keyword>
<feature type="coiled-coil region" evidence="1">
    <location>
        <begin position="64"/>
        <end position="91"/>
    </location>
</feature>
<dbReference type="AlphaFoldDB" id="A0A3N6NLJ5"/>
<dbReference type="Pfam" id="PF04255">
    <property type="entry name" value="DUF433"/>
    <property type="match status" value="1"/>
</dbReference>
<comment type="caution">
    <text evidence="2">The sequence shown here is derived from an EMBL/GenBank/DDBJ whole genome shotgun (WGS) entry which is preliminary data.</text>
</comment>
<dbReference type="InterPro" id="IPR036388">
    <property type="entry name" value="WH-like_DNA-bd_sf"/>
</dbReference>
<keyword evidence="3" id="KW-1185">Reference proteome</keyword>
<dbReference type="SUPFAM" id="SSF46689">
    <property type="entry name" value="Homeodomain-like"/>
    <property type="match status" value="1"/>
</dbReference>
<evidence type="ECO:0000256" key="1">
    <source>
        <dbReference type="SAM" id="Coils"/>
    </source>
</evidence>
<evidence type="ECO:0000313" key="2">
    <source>
        <dbReference type="EMBL" id="RQH47537.1"/>
    </source>
</evidence>
<reference evidence="2 3" key="1">
    <citation type="journal article" date="2018" name="ACS Chem. Biol.">
        <title>Ketoreductase domain dysfunction expands chemodiversity: malyngamide biosynthesis in the cyanobacterium Okeania hirsuta.</title>
        <authorList>
            <person name="Moss N.A."/>
            <person name="Leao T."/>
            <person name="Rankin M."/>
            <person name="McCullough T.M."/>
            <person name="Qu P."/>
            <person name="Korobeynikov A."/>
            <person name="Smith J.L."/>
            <person name="Gerwick L."/>
            <person name="Gerwick W.H."/>
        </authorList>
    </citation>
    <scope>NUCLEOTIDE SEQUENCE [LARGE SCALE GENOMIC DNA]</scope>
    <source>
        <strain evidence="2 3">PAB10Feb10-1</strain>
    </source>
</reference>
<dbReference type="EMBL" id="RCBY01000034">
    <property type="protein sequence ID" value="RQH47537.1"/>
    <property type="molecule type" value="Genomic_DNA"/>
</dbReference>
<organism evidence="2 3">
    <name type="scientific">Okeania hirsuta</name>
    <dbReference type="NCBI Taxonomy" id="1458930"/>
    <lineage>
        <taxon>Bacteria</taxon>
        <taxon>Bacillati</taxon>
        <taxon>Cyanobacteriota</taxon>
        <taxon>Cyanophyceae</taxon>
        <taxon>Oscillatoriophycideae</taxon>
        <taxon>Oscillatoriales</taxon>
        <taxon>Microcoleaceae</taxon>
        <taxon>Okeania</taxon>
    </lineage>
</organism>
<evidence type="ECO:0000313" key="3">
    <source>
        <dbReference type="Proteomes" id="UP000269154"/>
    </source>
</evidence>
<protein>
    <submittedName>
        <fullName evidence="2">DUF433 domain-containing protein</fullName>
    </submittedName>
</protein>
<dbReference type="OrthoDB" id="5772771at2"/>
<sequence length="108" mass="12457">MTISIAAEPIPLTINTDGVVLVAGTRVTLDTVVYVFQQGATAEEICLAYPSLNLADVYAVIVYYLRHQEEVEKYLQERQKIAQEVRRKNEAKFDPQRVRDRLLKRHRL</sequence>